<evidence type="ECO:0000313" key="2">
    <source>
        <dbReference type="EMBL" id="CAF5219251.1"/>
    </source>
</evidence>
<feature type="region of interest" description="Disordered" evidence="1">
    <location>
        <begin position="1"/>
        <end position="40"/>
    </location>
</feature>
<dbReference type="Proteomes" id="UP000681720">
    <property type="component" value="Unassembled WGS sequence"/>
</dbReference>
<feature type="compositionally biased region" description="Polar residues" evidence="1">
    <location>
        <begin position="1"/>
        <end position="18"/>
    </location>
</feature>
<sequence>STFFQNSSISLPNRSHSVTEMPRANDEQNQNRPGLMHSNSITDNSRLYQRSLSYIKTIDDNNNNTFTPTINNNNNNDDDLFRTEKYNNDRNSSINHHSFHVTTNGQPIYRPDSITHVEQDDLYRLQRLYHQDEQEKYKNHFENEASSNTQSTARLIPAPFIRAQFRDTK</sequence>
<feature type="non-terminal residue" evidence="2">
    <location>
        <position position="1"/>
    </location>
</feature>
<gene>
    <name evidence="2" type="ORF">GIL414_LOCUS83383</name>
</gene>
<evidence type="ECO:0000313" key="3">
    <source>
        <dbReference type="Proteomes" id="UP000681720"/>
    </source>
</evidence>
<dbReference type="EMBL" id="CAJOBJ010362898">
    <property type="protein sequence ID" value="CAF5219251.1"/>
    <property type="molecule type" value="Genomic_DNA"/>
</dbReference>
<reference evidence="2" key="1">
    <citation type="submission" date="2021-02" db="EMBL/GenBank/DDBJ databases">
        <authorList>
            <person name="Nowell W R."/>
        </authorList>
    </citation>
    <scope>NUCLEOTIDE SEQUENCE</scope>
</reference>
<feature type="compositionally biased region" description="Polar residues" evidence="1">
    <location>
        <begin position="27"/>
        <end position="40"/>
    </location>
</feature>
<organism evidence="2 3">
    <name type="scientific">Rotaria magnacalcarata</name>
    <dbReference type="NCBI Taxonomy" id="392030"/>
    <lineage>
        <taxon>Eukaryota</taxon>
        <taxon>Metazoa</taxon>
        <taxon>Spiralia</taxon>
        <taxon>Gnathifera</taxon>
        <taxon>Rotifera</taxon>
        <taxon>Eurotatoria</taxon>
        <taxon>Bdelloidea</taxon>
        <taxon>Philodinida</taxon>
        <taxon>Philodinidae</taxon>
        <taxon>Rotaria</taxon>
    </lineage>
</organism>
<dbReference type="AlphaFoldDB" id="A0A8S3JI26"/>
<protein>
    <submittedName>
        <fullName evidence="2">Uncharacterized protein</fullName>
    </submittedName>
</protein>
<comment type="caution">
    <text evidence="2">The sequence shown here is derived from an EMBL/GenBank/DDBJ whole genome shotgun (WGS) entry which is preliminary data.</text>
</comment>
<name>A0A8S3JI26_9BILA</name>
<evidence type="ECO:0000256" key="1">
    <source>
        <dbReference type="SAM" id="MobiDB-lite"/>
    </source>
</evidence>
<proteinExistence type="predicted"/>
<accession>A0A8S3JI26</accession>